<keyword evidence="3" id="KW-1185">Reference proteome</keyword>
<organism evidence="2 3">
    <name type="scientific">Klebsiella phage Matisse</name>
    <dbReference type="NCBI Taxonomy" id="1675607"/>
    <lineage>
        <taxon>Viruses</taxon>
        <taxon>Duplodnaviria</taxon>
        <taxon>Heunggongvirae</taxon>
        <taxon>Uroviricota</taxon>
        <taxon>Caudoviricetes</taxon>
        <taxon>Pantevenvirales</taxon>
        <taxon>Straboviridae</taxon>
        <taxon>Slopekvirus</taxon>
        <taxon>Slopekvirus matisse</taxon>
    </lineage>
</organism>
<sequence length="199" mass="23029">MSDEIVFDDATLNKLHNVASGTCTAMREKWAATITDDNKIGVVDEMGRAFTVTYNSSWSGADNKTKSNCLMKFIDMMDPHMIKKLVEEIRRLNKFEAESNHWKANHACEVERARVLKERPDMPLERIKAYDRMVELEEENKRLRARMEVLMSAEMMQNNLNMITAMLHSIQNDTNQTKNCCVTDSTYKDIINVMVQTRV</sequence>
<name>A0A0K1LQL9_9CAUD</name>
<evidence type="ECO:0000313" key="2">
    <source>
        <dbReference type="EMBL" id="AKU44478.1"/>
    </source>
</evidence>
<reference evidence="2 3" key="1">
    <citation type="journal article" date="2015" name="Genome Announc.">
        <title>Complete Genome Sequence of Carbapenemase-Producing Klebsiella pneumoniae Myophage Matisse.</title>
        <authorList>
            <person name="Provasek V.E."/>
            <person name="Lessor L.E."/>
            <person name="Cahill J.L."/>
            <person name="Rasche E.S."/>
            <person name="Kuty Everett G.F."/>
        </authorList>
    </citation>
    <scope>NUCLEOTIDE SEQUENCE [LARGE SCALE GENOMIC DNA]</scope>
</reference>
<evidence type="ECO:0000313" key="3">
    <source>
        <dbReference type="Proteomes" id="UP000203408"/>
    </source>
</evidence>
<dbReference type="KEGG" id="vg:26613357"/>
<protein>
    <submittedName>
        <fullName evidence="2">Uncharacterized protein</fullName>
    </submittedName>
</protein>
<gene>
    <name evidence="2" type="ORF">CPT_Matisse174</name>
</gene>
<accession>A0A0K1LQL9</accession>
<keyword evidence="1" id="KW-0175">Coiled coil</keyword>
<dbReference type="GeneID" id="26613357"/>
<dbReference type="RefSeq" id="YP_009194418.1">
    <property type="nucleotide sequence ID" value="NC_028750.1"/>
</dbReference>
<dbReference type="EMBL" id="KT001918">
    <property type="protein sequence ID" value="AKU44478.1"/>
    <property type="molecule type" value="Genomic_DNA"/>
</dbReference>
<dbReference type="Proteomes" id="UP000203408">
    <property type="component" value="Segment"/>
</dbReference>
<feature type="coiled-coil region" evidence="1">
    <location>
        <begin position="126"/>
        <end position="153"/>
    </location>
</feature>
<proteinExistence type="predicted"/>
<evidence type="ECO:0000256" key="1">
    <source>
        <dbReference type="SAM" id="Coils"/>
    </source>
</evidence>